<dbReference type="SUPFAM" id="SSF48452">
    <property type="entry name" value="TPR-like"/>
    <property type="match status" value="1"/>
</dbReference>
<evidence type="ECO:0000259" key="1">
    <source>
        <dbReference type="PROSITE" id="PS50943"/>
    </source>
</evidence>
<dbReference type="PROSITE" id="PS50943">
    <property type="entry name" value="HTH_CROC1"/>
    <property type="match status" value="1"/>
</dbReference>
<dbReference type="InterPro" id="IPR001387">
    <property type="entry name" value="Cro/C1-type_HTH"/>
</dbReference>
<dbReference type="EMBL" id="BAABKM010000002">
    <property type="protein sequence ID" value="GAA4702644.1"/>
    <property type="molecule type" value="Genomic_DNA"/>
</dbReference>
<reference evidence="3" key="1">
    <citation type="journal article" date="2019" name="Int. J. Syst. Evol. Microbiol.">
        <title>The Global Catalogue of Microorganisms (GCM) 10K type strain sequencing project: providing services to taxonomists for standard genome sequencing and annotation.</title>
        <authorList>
            <consortium name="The Broad Institute Genomics Platform"/>
            <consortium name="The Broad Institute Genome Sequencing Center for Infectious Disease"/>
            <person name="Wu L."/>
            <person name="Ma J."/>
        </authorList>
    </citation>
    <scope>NUCLEOTIDE SEQUENCE [LARGE SCALE GENOMIC DNA]</scope>
    <source>
        <strain evidence="3">JCM 18531</strain>
    </source>
</reference>
<feature type="domain" description="HTH cro/C1-type" evidence="1">
    <location>
        <begin position="21"/>
        <end position="74"/>
    </location>
</feature>
<dbReference type="CDD" id="cd00093">
    <property type="entry name" value="HTH_XRE"/>
    <property type="match status" value="1"/>
</dbReference>
<accession>A0ABP8X7V8</accession>
<dbReference type="InterPro" id="IPR011990">
    <property type="entry name" value="TPR-like_helical_dom_sf"/>
</dbReference>
<dbReference type="SUPFAM" id="SSF47413">
    <property type="entry name" value="lambda repressor-like DNA-binding domains"/>
    <property type="match status" value="1"/>
</dbReference>
<evidence type="ECO:0000313" key="2">
    <source>
        <dbReference type="EMBL" id="GAA4702644.1"/>
    </source>
</evidence>
<dbReference type="Pfam" id="PF01381">
    <property type="entry name" value="HTH_3"/>
    <property type="match status" value="1"/>
</dbReference>
<keyword evidence="3" id="KW-1185">Reference proteome</keyword>
<dbReference type="InterPro" id="IPR010982">
    <property type="entry name" value="Lambda_DNA-bd_dom_sf"/>
</dbReference>
<dbReference type="RefSeq" id="WP_345521104.1">
    <property type="nucleotide sequence ID" value="NZ_BAABKM010000002.1"/>
</dbReference>
<sequence>MESDLKAALRRTAPADLGERIKGRRLAAGLTQAELGGGDASVGYISRIESGHRRPDFKLLGVIARRLGLTLEQLLLGLVPEDQPPGDRLQLDYAELALKSGEPQRSLALTADLLEKYRSGTHREFLEQIRLVHAAGLEDAGDLRAALDVLQTVLVADVASPATRVRAATSLSRCYREVGDLDRAIAVGESILAELATQDLDHTDEALQLLATVAAGYFERGDVEHAASMCRRGVTLVDESNSPTARASLYWNASVMQSEAGDTVGALPLAEKALALLEEADHQSNVTRMRAQLAVMQLQLDPPEIESATAALERAAAEFDALGGSAVDRARTTFHLAKAKFLGQDLGEARRLALQARAVAQDLSPRLTADSLVLLGQIDAADDDLDAARERFQQAALELAAAGEAMDRHTAQLWLDLAHLLESVDMPDAALDAYRRSAASTGLRPQRVRPTDRTR</sequence>
<protein>
    <submittedName>
        <fullName evidence="2">Helix-turn-helix transcriptional regulator</fullName>
    </submittedName>
</protein>
<organism evidence="2 3">
    <name type="scientific">Nocardioides conyzicola</name>
    <dbReference type="NCBI Taxonomy" id="1651781"/>
    <lineage>
        <taxon>Bacteria</taxon>
        <taxon>Bacillati</taxon>
        <taxon>Actinomycetota</taxon>
        <taxon>Actinomycetes</taxon>
        <taxon>Propionibacteriales</taxon>
        <taxon>Nocardioidaceae</taxon>
        <taxon>Nocardioides</taxon>
    </lineage>
</organism>
<proteinExistence type="predicted"/>
<dbReference type="Gene3D" id="1.25.40.10">
    <property type="entry name" value="Tetratricopeptide repeat domain"/>
    <property type="match status" value="2"/>
</dbReference>
<evidence type="ECO:0000313" key="3">
    <source>
        <dbReference type="Proteomes" id="UP001499974"/>
    </source>
</evidence>
<name>A0ABP8X7V8_9ACTN</name>
<comment type="caution">
    <text evidence="2">The sequence shown here is derived from an EMBL/GenBank/DDBJ whole genome shotgun (WGS) entry which is preliminary data.</text>
</comment>
<dbReference type="Gene3D" id="1.10.260.40">
    <property type="entry name" value="lambda repressor-like DNA-binding domains"/>
    <property type="match status" value="1"/>
</dbReference>
<dbReference type="Proteomes" id="UP001499974">
    <property type="component" value="Unassembled WGS sequence"/>
</dbReference>
<dbReference type="SMART" id="SM00530">
    <property type="entry name" value="HTH_XRE"/>
    <property type="match status" value="1"/>
</dbReference>
<gene>
    <name evidence="2" type="ORF">GCM10023349_19960</name>
</gene>